<name>X0VKV0_9ZZZZ</name>
<dbReference type="PANTHER" id="PTHR34595:SF7">
    <property type="entry name" value="SLL1039 PROTEIN"/>
    <property type="match status" value="1"/>
</dbReference>
<dbReference type="PANTHER" id="PTHR34595">
    <property type="entry name" value="BLR5612 PROTEIN"/>
    <property type="match status" value="1"/>
</dbReference>
<organism evidence="1">
    <name type="scientific">marine sediment metagenome</name>
    <dbReference type="NCBI Taxonomy" id="412755"/>
    <lineage>
        <taxon>unclassified sequences</taxon>
        <taxon>metagenomes</taxon>
        <taxon>ecological metagenomes</taxon>
    </lineage>
</organism>
<sequence>MIDLKNNAQLFDEMWGHDSTLRDAYANFNNWLEVEEPARLRKKQTEAERLFRLSGITFNVYGKDEKENENERLIPFDIIPRIISAREWSRLSTG</sequence>
<dbReference type="InterPro" id="IPR051680">
    <property type="entry name" value="ATP-dep_Glu-Cys_Ligase-2"/>
</dbReference>
<evidence type="ECO:0000313" key="1">
    <source>
        <dbReference type="EMBL" id="GAG11827.1"/>
    </source>
</evidence>
<accession>X0VKV0</accession>
<proteinExistence type="predicted"/>
<feature type="non-terminal residue" evidence="1">
    <location>
        <position position="94"/>
    </location>
</feature>
<comment type="caution">
    <text evidence="1">The sequence shown here is derived from an EMBL/GenBank/DDBJ whole genome shotgun (WGS) entry which is preliminary data.</text>
</comment>
<dbReference type="EMBL" id="BARS01028732">
    <property type="protein sequence ID" value="GAG11827.1"/>
    <property type="molecule type" value="Genomic_DNA"/>
</dbReference>
<protein>
    <recommendedName>
        <fullName evidence="2">Circularly permuted ATPgrasp domain-containing protein</fullName>
    </recommendedName>
</protein>
<dbReference type="SUPFAM" id="SSF56059">
    <property type="entry name" value="Glutathione synthetase ATP-binding domain-like"/>
    <property type="match status" value="1"/>
</dbReference>
<gene>
    <name evidence="1" type="ORF">S01H1_45007</name>
</gene>
<reference evidence="1" key="1">
    <citation type="journal article" date="2014" name="Front. Microbiol.">
        <title>High frequency of phylogenetically diverse reductive dehalogenase-homologous genes in deep subseafloor sedimentary metagenomes.</title>
        <authorList>
            <person name="Kawai M."/>
            <person name="Futagami T."/>
            <person name="Toyoda A."/>
            <person name="Takaki Y."/>
            <person name="Nishi S."/>
            <person name="Hori S."/>
            <person name="Arai W."/>
            <person name="Tsubouchi T."/>
            <person name="Morono Y."/>
            <person name="Uchiyama I."/>
            <person name="Ito T."/>
            <person name="Fujiyama A."/>
            <person name="Inagaki F."/>
            <person name="Takami H."/>
        </authorList>
    </citation>
    <scope>NUCLEOTIDE SEQUENCE</scope>
    <source>
        <strain evidence="1">Expedition CK06-06</strain>
    </source>
</reference>
<dbReference type="AlphaFoldDB" id="X0VKV0"/>
<evidence type="ECO:0008006" key="2">
    <source>
        <dbReference type="Google" id="ProtNLM"/>
    </source>
</evidence>